<dbReference type="Pfam" id="PF01476">
    <property type="entry name" value="LysM"/>
    <property type="match status" value="1"/>
</dbReference>
<gene>
    <name evidence="2" type="ORF">H8K55_17035</name>
</gene>
<name>A0ABR6YFF1_9BURK</name>
<reference evidence="2 3" key="1">
    <citation type="submission" date="2020-08" db="EMBL/GenBank/DDBJ databases">
        <title>Novel species isolated from subtropical streams in China.</title>
        <authorList>
            <person name="Lu H."/>
        </authorList>
    </citation>
    <scope>NUCLEOTIDE SEQUENCE [LARGE SCALE GENOMIC DNA]</scope>
    <source>
        <strain evidence="2 3">LX15W</strain>
    </source>
</reference>
<evidence type="ECO:0000313" key="3">
    <source>
        <dbReference type="Proteomes" id="UP000624279"/>
    </source>
</evidence>
<dbReference type="InterPro" id="IPR045361">
    <property type="entry name" value="CIS_tube_prot_N"/>
</dbReference>
<dbReference type="Pfam" id="PF19266">
    <property type="entry name" value="CIS_tube"/>
    <property type="match status" value="1"/>
</dbReference>
<dbReference type="RefSeq" id="WP_186943267.1">
    <property type="nucleotide sequence ID" value="NZ_JACOGA010000017.1"/>
</dbReference>
<evidence type="ECO:0000259" key="1">
    <source>
        <dbReference type="PROSITE" id="PS51782"/>
    </source>
</evidence>
<dbReference type="Gene3D" id="3.10.350.10">
    <property type="entry name" value="LysM domain"/>
    <property type="match status" value="1"/>
</dbReference>
<evidence type="ECO:0000313" key="2">
    <source>
        <dbReference type="EMBL" id="MBC3875296.1"/>
    </source>
</evidence>
<dbReference type="EMBL" id="JACOGA010000017">
    <property type="protein sequence ID" value="MBC3875296.1"/>
    <property type="molecule type" value="Genomic_DNA"/>
</dbReference>
<accession>A0ABR6YFF1</accession>
<feature type="domain" description="LysM" evidence="1">
    <location>
        <begin position="174"/>
        <end position="221"/>
    </location>
</feature>
<dbReference type="Proteomes" id="UP000624279">
    <property type="component" value="Unassembled WGS sequence"/>
</dbReference>
<sequence length="239" mass="26463">MSGQKTLLKIFGCNVTPSGKIVVDEALPQFTALINPPGYAHEYQIKYAKNQTLGQAGNESKFHASMPEKLSLKELVLDGTGAIPGTTQTVSEQVDALRNAIYTYVGTKNEAPIVQVVWGSMLFYGRAEGLKIDYTMFRPNGEPLRAKVTLTFVEYKSTEELVKLEQQKITNQTQTLTVKDGDTIENLCDQVYQDDAYYAEVARLNGLTSLRPLKVGSTLIFPPLDETKKVGSANQERTF</sequence>
<proteinExistence type="predicted"/>
<dbReference type="PROSITE" id="PS51782">
    <property type="entry name" value="LYSM"/>
    <property type="match status" value="1"/>
</dbReference>
<comment type="caution">
    <text evidence="2">The sequence shown here is derived from an EMBL/GenBank/DDBJ whole genome shotgun (WGS) entry which is preliminary data.</text>
</comment>
<dbReference type="InterPro" id="IPR018392">
    <property type="entry name" value="LysM"/>
</dbReference>
<organism evidence="2 3">
    <name type="scientific">Undibacterium flavidum</name>
    <dbReference type="NCBI Taxonomy" id="2762297"/>
    <lineage>
        <taxon>Bacteria</taxon>
        <taxon>Pseudomonadati</taxon>
        <taxon>Pseudomonadota</taxon>
        <taxon>Betaproteobacteria</taxon>
        <taxon>Burkholderiales</taxon>
        <taxon>Oxalobacteraceae</taxon>
        <taxon>Undibacterium</taxon>
    </lineage>
</organism>
<protein>
    <submittedName>
        <fullName evidence="2">Peptidoglycan-binding protein</fullName>
    </submittedName>
</protein>
<keyword evidence="3" id="KW-1185">Reference proteome</keyword>
<dbReference type="InterPro" id="IPR036779">
    <property type="entry name" value="LysM_dom_sf"/>
</dbReference>